<protein>
    <submittedName>
        <fullName evidence="1">Uncharacterized protein</fullName>
    </submittedName>
</protein>
<organism evidence="1 2">
    <name type="scientific">Diatrype stigma</name>
    <dbReference type="NCBI Taxonomy" id="117547"/>
    <lineage>
        <taxon>Eukaryota</taxon>
        <taxon>Fungi</taxon>
        <taxon>Dikarya</taxon>
        <taxon>Ascomycota</taxon>
        <taxon>Pezizomycotina</taxon>
        <taxon>Sordariomycetes</taxon>
        <taxon>Xylariomycetidae</taxon>
        <taxon>Xylariales</taxon>
        <taxon>Diatrypaceae</taxon>
        <taxon>Diatrype</taxon>
    </lineage>
</organism>
<accession>A0AAN9YW89</accession>
<evidence type="ECO:0000313" key="1">
    <source>
        <dbReference type="EMBL" id="KAK7756170.1"/>
    </source>
</evidence>
<keyword evidence="2" id="KW-1185">Reference proteome</keyword>
<comment type="caution">
    <text evidence="1">The sequence shown here is derived from an EMBL/GenBank/DDBJ whole genome shotgun (WGS) entry which is preliminary data.</text>
</comment>
<evidence type="ECO:0000313" key="2">
    <source>
        <dbReference type="Proteomes" id="UP001320420"/>
    </source>
</evidence>
<gene>
    <name evidence="1" type="ORF">SLS62_001762</name>
</gene>
<dbReference type="AlphaFoldDB" id="A0AAN9YW89"/>
<name>A0AAN9YW89_9PEZI</name>
<reference evidence="1 2" key="1">
    <citation type="submission" date="2024-02" db="EMBL/GenBank/DDBJ databases">
        <title>De novo assembly and annotation of 12 fungi associated with fruit tree decline syndrome in Ontario, Canada.</title>
        <authorList>
            <person name="Sulman M."/>
            <person name="Ellouze W."/>
            <person name="Ilyukhin E."/>
        </authorList>
    </citation>
    <scope>NUCLEOTIDE SEQUENCE [LARGE SCALE GENOMIC DNA]</scope>
    <source>
        <strain evidence="1 2">M11/M66-122</strain>
    </source>
</reference>
<dbReference type="EMBL" id="JAKJXP020000008">
    <property type="protein sequence ID" value="KAK7756170.1"/>
    <property type="molecule type" value="Genomic_DNA"/>
</dbReference>
<proteinExistence type="predicted"/>
<dbReference type="Proteomes" id="UP001320420">
    <property type="component" value="Unassembled WGS sequence"/>
</dbReference>
<sequence length="319" mass="36425">MCHLQHTTITNSRAPLISAVCHEASSVVYENLIKAVPGLKDKHGNAYPDWVSKNHNTNLLICRGIDTIHLNWHSSYEADNPRTGTLSTRPLLSLLWISEKVADISINAEVILPFNERGYDVFKHLAGLDLLGLLSLRGHYFVCLRIIGLHIHASNATRSGLFGMLGDERIKLVNVHDTDTLAKYRAAWKLYGPPSSPGATEDPDADQFFTEALDNTICFEDRVKVWQDDLKKIWISARVLFLQDRQRKTNITEGLWLDETEPPGLLNLNLRNRRLNTEHPWIQEELARMPHFEPVVMFRQCSQNCHVEYQDRIGNPFQS</sequence>